<sequence length="197" mass="23130">MQPLSLLRKNLRKQRKNLNQFQQRQAEIACLHQIIRTPLFHHAQHIGLYLDAFGEIQTHLLLLYCFKKRKIVYLPKVCAMNQCLNWVKVSKKQYLNNRFSKHQLGMYEPQNGIGIQVQYLDVIFMPLLACDLLGTRLGMGGGFYDRTLAHTPKKPYRIGLAHDFQVIKTPLLRRAWDEPLDALFTPSKYYQFTSNLR</sequence>
<dbReference type="InterPro" id="IPR037171">
    <property type="entry name" value="NagB/RpiA_transferase-like"/>
</dbReference>
<feature type="binding site" evidence="4">
    <location>
        <position position="50"/>
    </location>
    <ligand>
        <name>substrate</name>
    </ligand>
</feature>
<evidence type="ECO:0000313" key="6">
    <source>
        <dbReference type="EMBL" id="ESK40371.1"/>
    </source>
</evidence>
<keyword evidence="5" id="KW-0460">Magnesium</keyword>
<keyword evidence="3 4" id="KW-0067">ATP-binding</keyword>
<name>V2TQQ6_9GAMM</name>
<dbReference type="PANTHER" id="PTHR23407:SF1">
    <property type="entry name" value="5-FORMYLTETRAHYDROFOLATE CYCLO-LIGASE"/>
    <property type="match status" value="1"/>
</dbReference>
<dbReference type="Proteomes" id="UP000023785">
    <property type="component" value="Unassembled WGS sequence"/>
</dbReference>
<feature type="binding site" evidence="4">
    <location>
        <begin position="136"/>
        <end position="144"/>
    </location>
    <ligand>
        <name>ATP</name>
        <dbReference type="ChEBI" id="CHEBI:30616"/>
    </ligand>
</feature>
<dbReference type="GO" id="GO:0005524">
    <property type="term" value="F:ATP binding"/>
    <property type="evidence" value="ECO:0007669"/>
    <property type="project" value="UniProtKB-KW"/>
</dbReference>
<gene>
    <name evidence="6" type="ORF">P256_00823</name>
</gene>
<dbReference type="Pfam" id="PF01812">
    <property type="entry name" value="5-FTHF_cyc-lig"/>
    <property type="match status" value="1"/>
</dbReference>
<dbReference type="RefSeq" id="WP_023272405.1">
    <property type="nucleotide sequence ID" value="NZ_KI530712.1"/>
</dbReference>
<dbReference type="GO" id="GO:0035999">
    <property type="term" value="P:tetrahydrofolate interconversion"/>
    <property type="evidence" value="ECO:0007669"/>
    <property type="project" value="TreeGrafter"/>
</dbReference>
<dbReference type="STRING" id="1392540.P256_00823"/>
<evidence type="ECO:0000256" key="2">
    <source>
        <dbReference type="ARBA" id="ARBA00022741"/>
    </source>
</evidence>
<comment type="catalytic activity">
    <reaction evidence="5">
        <text>(6S)-5-formyl-5,6,7,8-tetrahydrofolate + ATP = (6R)-5,10-methenyltetrahydrofolate + ADP + phosphate</text>
        <dbReference type="Rhea" id="RHEA:10488"/>
        <dbReference type="ChEBI" id="CHEBI:30616"/>
        <dbReference type="ChEBI" id="CHEBI:43474"/>
        <dbReference type="ChEBI" id="CHEBI:57455"/>
        <dbReference type="ChEBI" id="CHEBI:57457"/>
        <dbReference type="ChEBI" id="CHEBI:456216"/>
        <dbReference type="EC" id="6.3.3.2"/>
    </reaction>
</comment>
<dbReference type="SUPFAM" id="SSF100950">
    <property type="entry name" value="NagB/RpiA/CoA transferase-like"/>
    <property type="match status" value="1"/>
</dbReference>
<comment type="caution">
    <text evidence="6">The sequence shown here is derived from an EMBL/GenBank/DDBJ whole genome shotgun (WGS) entry which is preliminary data.</text>
</comment>
<reference evidence="6 7" key="1">
    <citation type="submission" date="2013-10" db="EMBL/GenBank/DDBJ databases">
        <title>The Genome Sequence of Acinetobacter nectaris CIP 110549.</title>
        <authorList>
            <consortium name="The Broad Institute Genomics Platform"/>
            <consortium name="The Broad Institute Genome Sequencing Center for Infectious Disease"/>
            <person name="Cerqueira G."/>
            <person name="Feldgarden M."/>
            <person name="Courvalin P."/>
            <person name="Grillot-Courvalin C."/>
            <person name="Clermont D."/>
            <person name="Rocha E."/>
            <person name="Yoon E.-J."/>
            <person name="Nemec A."/>
            <person name="Young S.K."/>
            <person name="Zeng Q."/>
            <person name="Gargeya S."/>
            <person name="Fitzgerald M."/>
            <person name="Abouelleil A."/>
            <person name="Alvarado L."/>
            <person name="Berlin A.M."/>
            <person name="Chapman S.B."/>
            <person name="Gainer-Dewar J."/>
            <person name="Goldberg J."/>
            <person name="Gnerre S."/>
            <person name="Griggs A."/>
            <person name="Gujja S."/>
            <person name="Hansen M."/>
            <person name="Howarth C."/>
            <person name="Imamovic A."/>
            <person name="Ireland A."/>
            <person name="Larimer J."/>
            <person name="McCowan C."/>
            <person name="Murphy C."/>
            <person name="Pearson M."/>
            <person name="Poon T.W."/>
            <person name="Priest M."/>
            <person name="Roberts A."/>
            <person name="Saif S."/>
            <person name="Shea T."/>
            <person name="Sykes S."/>
            <person name="Wortman J."/>
            <person name="Nusbaum C."/>
            <person name="Birren B."/>
        </authorList>
    </citation>
    <scope>NUCLEOTIDE SEQUENCE [LARGE SCALE GENOMIC DNA]</scope>
    <source>
        <strain evidence="6 7">CIP 110549</strain>
    </source>
</reference>
<proteinExistence type="inferred from homology"/>
<dbReference type="AlphaFoldDB" id="V2TQQ6"/>
<dbReference type="GO" id="GO:0046872">
    <property type="term" value="F:metal ion binding"/>
    <property type="evidence" value="ECO:0007669"/>
    <property type="project" value="UniProtKB-KW"/>
</dbReference>
<dbReference type="Gene3D" id="3.40.50.10420">
    <property type="entry name" value="NagB/RpiA/CoA transferase-like"/>
    <property type="match status" value="1"/>
</dbReference>
<dbReference type="PANTHER" id="PTHR23407">
    <property type="entry name" value="ATPASE INHIBITOR/5-FORMYLTETRAHYDROFOLATE CYCLO-LIGASE"/>
    <property type="match status" value="1"/>
</dbReference>
<organism evidence="6 7">
    <name type="scientific">Acinetobacter nectaris CIP 110549</name>
    <dbReference type="NCBI Taxonomy" id="1392540"/>
    <lineage>
        <taxon>Bacteria</taxon>
        <taxon>Pseudomonadati</taxon>
        <taxon>Pseudomonadota</taxon>
        <taxon>Gammaproteobacteria</taxon>
        <taxon>Moraxellales</taxon>
        <taxon>Moraxellaceae</taxon>
        <taxon>Acinetobacter</taxon>
    </lineage>
</organism>
<evidence type="ECO:0000313" key="7">
    <source>
        <dbReference type="Proteomes" id="UP000023785"/>
    </source>
</evidence>
<evidence type="ECO:0000256" key="5">
    <source>
        <dbReference type="RuleBase" id="RU361279"/>
    </source>
</evidence>
<dbReference type="PATRIC" id="fig|1392540.3.peg.795"/>
<keyword evidence="7" id="KW-1185">Reference proteome</keyword>
<dbReference type="NCBIfam" id="TIGR02727">
    <property type="entry name" value="MTHFS_bact"/>
    <property type="match status" value="1"/>
</dbReference>
<keyword evidence="5" id="KW-0479">Metal-binding</keyword>
<comment type="cofactor">
    <cofactor evidence="5">
        <name>Mg(2+)</name>
        <dbReference type="ChEBI" id="CHEBI:18420"/>
    </cofactor>
</comment>
<dbReference type="GO" id="GO:0009396">
    <property type="term" value="P:folic acid-containing compound biosynthetic process"/>
    <property type="evidence" value="ECO:0007669"/>
    <property type="project" value="TreeGrafter"/>
</dbReference>
<comment type="similarity">
    <text evidence="1 5">Belongs to the 5-formyltetrahydrofolate cyclo-ligase family.</text>
</comment>
<dbReference type="GO" id="GO:0030272">
    <property type="term" value="F:5-formyltetrahydrofolate cyclo-ligase activity"/>
    <property type="evidence" value="ECO:0007669"/>
    <property type="project" value="UniProtKB-EC"/>
</dbReference>
<evidence type="ECO:0000256" key="1">
    <source>
        <dbReference type="ARBA" id="ARBA00010638"/>
    </source>
</evidence>
<dbReference type="EMBL" id="AYER01000003">
    <property type="protein sequence ID" value="ESK40371.1"/>
    <property type="molecule type" value="Genomic_DNA"/>
</dbReference>
<dbReference type="eggNOG" id="COG0212">
    <property type="taxonomic scope" value="Bacteria"/>
</dbReference>
<dbReference type="OrthoDB" id="9801938at2"/>
<feature type="binding site" evidence="4">
    <location>
        <position position="55"/>
    </location>
    <ligand>
        <name>substrate</name>
    </ligand>
</feature>
<keyword evidence="2 4" id="KW-0547">Nucleotide-binding</keyword>
<accession>V2TQQ6</accession>
<dbReference type="InterPro" id="IPR024185">
    <property type="entry name" value="FTHF_cligase-like_sf"/>
</dbReference>
<dbReference type="HOGENOM" id="CLU_066245_0_0_6"/>
<protein>
    <recommendedName>
        <fullName evidence="5">5-formyltetrahydrofolate cyclo-ligase</fullName>
        <ecNumber evidence="5">6.3.3.2</ecNumber>
    </recommendedName>
</protein>
<evidence type="ECO:0000256" key="4">
    <source>
        <dbReference type="PIRSR" id="PIRSR006806-1"/>
    </source>
</evidence>
<keyword evidence="6" id="KW-0436">Ligase</keyword>
<dbReference type="PIRSF" id="PIRSF006806">
    <property type="entry name" value="FTHF_cligase"/>
    <property type="match status" value="1"/>
</dbReference>
<dbReference type="EC" id="6.3.3.2" evidence="5"/>
<evidence type="ECO:0000256" key="3">
    <source>
        <dbReference type="ARBA" id="ARBA00022840"/>
    </source>
</evidence>
<dbReference type="InterPro" id="IPR002698">
    <property type="entry name" value="FTHF_cligase"/>
</dbReference>